<dbReference type="PRINTS" id="PR00259">
    <property type="entry name" value="TMFOUR"/>
</dbReference>
<proteinExistence type="inferred from homology"/>
<feature type="transmembrane region" description="Helical" evidence="7">
    <location>
        <begin position="205"/>
        <end position="230"/>
    </location>
</feature>
<dbReference type="GO" id="GO:0005886">
    <property type="term" value="C:plasma membrane"/>
    <property type="evidence" value="ECO:0007669"/>
    <property type="project" value="TreeGrafter"/>
</dbReference>
<comment type="similarity">
    <text evidence="2 7">Belongs to the tetraspanin (TM4SF) family.</text>
</comment>
<feature type="disulfide bond" evidence="6">
    <location>
        <begin position="149"/>
        <end position="166"/>
    </location>
</feature>
<accession>A0A0T6AYU4</accession>
<dbReference type="PANTHER" id="PTHR19282:SF527">
    <property type="entry name" value="TETRASPANIN"/>
    <property type="match status" value="1"/>
</dbReference>
<dbReference type="PROSITE" id="PS00421">
    <property type="entry name" value="TM4_1"/>
    <property type="match status" value="1"/>
</dbReference>
<evidence type="ECO:0000313" key="9">
    <source>
        <dbReference type="Proteomes" id="UP000051574"/>
    </source>
</evidence>
<feature type="disulfide bond" evidence="6">
    <location>
        <begin position="148"/>
        <end position="177"/>
    </location>
</feature>
<dbReference type="Proteomes" id="UP000051574">
    <property type="component" value="Unassembled WGS sequence"/>
</dbReference>
<dbReference type="SUPFAM" id="SSF48652">
    <property type="entry name" value="Tetraspanin"/>
    <property type="match status" value="1"/>
</dbReference>
<comment type="caution">
    <text evidence="8">The sequence shown here is derived from an EMBL/GenBank/DDBJ whole genome shotgun (WGS) entry which is preliminary data.</text>
</comment>
<dbReference type="InterPro" id="IPR018499">
    <property type="entry name" value="Tetraspanin/Peripherin"/>
</dbReference>
<feature type="transmembrane region" description="Helical" evidence="7">
    <location>
        <begin position="12"/>
        <end position="36"/>
    </location>
</feature>
<evidence type="ECO:0000256" key="6">
    <source>
        <dbReference type="PIRSR" id="PIRSR002419-1"/>
    </source>
</evidence>
<dbReference type="Gene3D" id="1.10.1450.10">
    <property type="entry name" value="Tetraspanin"/>
    <property type="match status" value="1"/>
</dbReference>
<keyword evidence="5 7" id="KW-0472">Membrane</keyword>
<comment type="subcellular location">
    <subcellularLocation>
        <location evidence="1 7">Membrane</location>
        <topology evidence="1 7">Multi-pass membrane protein</topology>
    </subcellularLocation>
</comment>
<dbReference type="InterPro" id="IPR000301">
    <property type="entry name" value="Tetraspanin_animals"/>
</dbReference>
<keyword evidence="9" id="KW-1185">Reference proteome</keyword>
<evidence type="ECO:0000256" key="4">
    <source>
        <dbReference type="ARBA" id="ARBA00022989"/>
    </source>
</evidence>
<dbReference type="AlphaFoldDB" id="A0A0T6AYU4"/>
<evidence type="ECO:0000256" key="7">
    <source>
        <dbReference type="RuleBase" id="RU361218"/>
    </source>
</evidence>
<dbReference type="InterPro" id="IPR008952">
    <property type="entry name" value="Tetraspanin_EC2_sf"/>
</dbReference>
<dbReference type="EMBL" id="LJIG01022493">
    <property type="protein sequence ID" value="KRT80284.1"/>
    <property type="molecule type" value="Genomic_DNA"/>
</dbReference>
<keyword evidence="6" id="KW-1015">Disulfide bond</keyword>
<evidence type="ECO:0000256" key="5">
    <source>
        <dbReference type="ARBA" id="ARBA00023136"/>
    </source>
</evidence>
<evidence type="ECO:0000256" key="1">
    <source>
        <dbReference type="ARBA" id="ARBA00004141"/>
    </source>
</evidence>
<name>A0A0T6AYU4_9SCAR</name>
<dbReference type="PANTHER" id="PTHR19282">
    <property type="entry name" value="TETRASPANIN"/>
    <property type="match status" value="1"/>
</dbReference>
<evidence type="ECO:0000313" key="8">
    <source>
        <dbReference type="EMBL" id="KRT80284.1"/>
    </source>
</evidence>
<dbReference type="PIRSF" id="PIRSF002419">
    <property type="entry name" value="Tetraspanin"/>
    <property type="match status" value="1"/>
</dbReference>
<dbReference type="InterPro" id="IPR018503">
    <property type="entry name" value="Tetraspanin_CS"/>
</dbReference>
<gene>
    <name evidence="8" type="ORF">AMK59_7356</name>
</gene>
<organism evidence="8 9">
    <name type="scientific">Oryctes borbonicus</name>
    <dbReference type="NCBI Taxonomy" id="1629725"/>
    <lineage>
        <taxon>Eukaryota</taxon>
        <taxon>Metazoa</taxon>
        <taxon>Ecdysozoa</taxon>
        <taxon>Arthropoda</taxon>
        <taxon>Hexapoda</taxon>
        <taxon>Insecta</taxon>
        <taxon>Pterygota</taxon>
        <taxon>Neoptera</taxon>
        <taxon>Endopterygota</taxon>
        <taxon>Coleoptera</taxon>
        <taxon>Polyphaga</taxon>
        <taxon>Scarabaeiformia</taxon>
        <taxon>Scarabaeidae</taxon>
        <taxon>Dynastinae</taxon>
        <taxon>Oryctes</taxon>
    </lineage>
</organism>
<dbReference type="OrthoDB" id="438211at2759"/>
<protein>
    <recommendedName>
        <fullName evidence="7">Tetraspanin</fullName>
    </recommendedName>
</protein>
<dbReference type="Pfam" id="PF00335">
    <property type="entry name" value="Tetraspanin"/>
    <property type="match status" value="1"/>
</dbReference>
<feature type="transmembrane region" description="Helical" evidence="7">
    <location>
        <begin position="56"/>
        <end position="79"/>
    </location>
</feature>
<evidence type="ECO:0000256" key="3">
    <source>
        <dbReference type="ARBA" id="ARBA00022692"/>
    </source>
</evidence>
<feature type="transmembrane region" description="Helical" evidence="7">
    <location>
        <begin position="86"/>
        <end position="110"/>
    </location>
</feature>
<sequence length="236" mass="25659">MGYGRAPGTSCLKFCLLVVNSLIFIGGIILITLGTWTLVCKAFANNLLGTNLYAGSIYVLIGTGSIAVIISCIGCIGAVQEIKCLLVVYWITIFILFITMFVGGVLGYVFRGKVETTIENTMYASLRSYESERWATVAWDDTQRNLLCCGVRGLHDWQGRIPDSCCRDSVPGKSQSCQNVAQKNSTILYTDGCLDVTKRYVQAQAVVIASAGIACACVMLLGMLFSCCLYKSIKDE</sequence>
<evidence type="ECO:0000256" key="2">
    <source>
        <dbReference type="ARBA" id="ARBA00006840"/>
    </source>
</evidence>
<reference evidence="8 9" key="1">
    <citation type="submission" date="2015-09" db="EMBL/GenBank/DDBJ databases">
        <title>Draft genome of the scarab beetle Oryctes borbonicus.</title>
        <authorList>
            <person name="Meyer J.M."/>
            <person name="Markov G.V."/>
            <person name="Baskaran P."/>
            <person name="Herrmann M."/>
            <person name="Sommer R.J."/>
            <person name="Roedelsperger C."/>
        </authorList>
    </citation>
    <scope>NUCLEOTIDE SEQUENCE [LARGE SCALE GENOMIC DNA]</scope>
    <source>
        <strain evidence="8">OB123</strain>
        <tissue evidence="8">Whole animal</tissue>
    </source>
</reference>
<keyword evidence="4 7" id="KW-1133">Transmembrane helix</keyword>
<keyword evidence="3 7" id="KW-0812">Transmembrane</keyword>